<dbReference type="AlphaFoldDB" id="U6M486"/>
<proteinExistence type="predicted"/>
<accession>U6M486</accession>
<evidence type="ECO:0000313" key="1">
    <source>
        <dbReference type="EMBL" id="CDJ58836.1"/>
    </source>
</evidence>
<dbReference type="RefSeq" id="XP_013335484.1">
    <property type="nucleotide sequence ID" value="XM_013480030.1"/>
</dbReference>
<dbReference type="VEuPathDB" id="ToxoDB:EMWEY_00018190"/>
<reference evidence="1" key="2">
    <citation type="submission" date="2013-10" db="EMBL/GenBank/DDBJ databases">
        <authorList>
            <person name="Aslett M."/>
        </authorList>
    </citation>
    <scope>NUCLEOTIDE SEQUENCE [LARGE SCALE GENOMIC DNA]</scope>
    <source>
        <strain evidence="1">Weybridge</strain>
    </source>
</reference>
<gene>
    <name evidence="1" type="ORF">EMWEY_00018190</name>
</gene>
<sequence>MHLRKGAFEEAVRKASEAMADVDSQTLQQSNVSKLYASLDSQTIEATIRQASAGFIQIAGLNPESFAAALGVEETIATTQALRRLQAVEAATQTMKELTTKLDGQDLKEAEELFATCVSRIKEKLEAGDSWSVSDDVLKTQARAFTLQALAHSVLNAKGFPHVSPLRPGNIDFRAHRDLGNEALD</sequence>
<dbReference type="OrthoDB" id="354396at2759"/>
<dbReference type="EMBL" id="HG719865">
    <property type="protein sequence ID" value="CDJ58836.1"/>
    <property type="molecule type" value="Genomic_DNA"/>
</dbReference>
<organism evidence="1 2">
    <name type="scientific">Eimeria maxima</name>
    <name type="common">Coccidian parasite</name>
    <dbReference type="NCBI Taxonomy" id="5804"/>
    <lineage>
        <taxon>Eukaryota</taxon>
        <taxon>Sar</taxon>
        <taxon>Alveolata</taxon>
        <taxon>Apicomplexa</taxon>
        <taxon>Conoidasida</taxon>
        <taxon>Coccidia</taxon>
        <taxon>Eucoccidiorida</taxon>
        <taxon>Eimeriorina</taxon>
        <taxon>Eimeriidae</taxon>
        <taxon>Eimeria</taxon>
    </lineage>
</organism>
<reference evidence="1" key="1">
    <citation type="submission" date="2013-10" db="EMBL/GenBank/DDBJ databases">
        <title>Genomic analysis of the causative agents of coccidiosis in chickens.</title>
        <authorList>
            <person name="Reid A.J."/>
            <person name="Blake D."/>
            <person name="Billington K."/>
            <person name="Browne H."/>
            <person name="Dunn M."/>
            <person name="Hung S."/>
            <person name="Kawahara F."/>
            <person name="Miranda-Saavedra D."/>
            <person name="Mourier T."/>
            <person name="Nagra H."/>
            <person name="Otto T.D."/>
            <person name="Rawlings N."/>
            <person name="Sanchez A."/>
            <person name="Sanders M."/>
            <person name="Subramaniam C."/>
            <person name="Tay Y."/>
            <person name="Dear P."/>
            <person name="Doerig C."/>
            <person name="Gruber A."/>
            <person name="Parkinson J."/>
            <person name="Shirley M."/>
            <person name="Wan K.L."/>
            <person name="Berriman M."/>
            <person name="Tomley F."/>
            <person name="Pain A."/>
        </authorList>
    </citation>
    <scope>NUCLEOTIDE SEQUENCE [LARGE SCALE GENOMIC DNA]</scope>
    <source>
        <strain evidence="1">Weybridge</strain>
    </source>
</reference>
<name>U6M486_EIMMA</name>
<protein>
    <submittedName>
        <fullName evidence="1">Uncharacterized protein</fullName>
    </submittedName>
</protein>
<evidence type="ECO:0000313" key="2">
    <source>
        <dbReference type="Proteomes" id="UP000030763"/>
    </source>
</evidence>
<dbReference type="GeneID" id="25335805"/>
<keyword evidence="2" id="KW-1185">Reference proteome</keyword>
<dbReference type="Proteomes" id="UP000030763">
    <property type="component" value="Unassembled WGS sequence"/>
</dbReference>